<dbReference type="EMBL" id="BABT02000110">
    <property type="protein sequence ID" value="GAA97048.1"/>
    <property type="molecule type" value="Genomic_DNA"/>
</dbReference>
<gene>
    <name evidence="4" type="primary">Mo03723</name>
    <name evidence="4" type="ORF">E5Q_03723</name>
</gene>
<name>G7E2I8_MIXOS</name>
<feature type="domain" description="Alpha/beta hydrolase fold-3" evidence="3">
    <location>
        <begin position="92"/>
        <end position="285"/>
    </location>
</feature>
<dbReference type="Pfam" id="PF07859">
    <property type="entry name" value="Abhydrolase_3"/>
    <property type="match status" value="1"/>
</dbReference>
<dbReference type="OrthoDB" id="2152029at2759"/>
<dbReference type="InterPro" id="IPR029058">
    <property type="entry name" value="AB_hydrolase_fold"/>
</dbReference>
<comment type="caution">
    <text evidence="4">The sequence shown here is derived from an EMBL/GenBank/DDBJ whole genome shotgun (WGS) entry which is preliminary data.</text>
</comment>
<dbReference type="STRING" id="764103.G7E2I8"/>
<sequence>MPPQSEPLRTLYLLWVLWTIGFVFVPIWSVKYLIKSMRPVPERGWLESISVSAVYRGNVIAEMGYALLGRNPTKYVDSSTARNLIKYDSVDACISVEYRSVNRGCFPTQLVDALSAYNHLVDVKGIDAKRIVLCGDSAGANLALALTRYLRDEGVLPMPRGLFLLSPWVDMSWAWPEGPKQGEEPSGFGYAEDIIDMNTAGKYCINNFVGAANSPLIVSSPYVSPASQNLTSDELETLFSEFPKTFIHSAKAEVLHAEIMRLKERMKNCGVDVTSVSFKAGAHDILILPAIFFGGSARRKRFWQGKAKTWFDEVFEGPV</sequence>
<dbReference type="RefSeq" id="XP_014565483.1">
    <property type="nucleotide sequence ID" value="XM_014709997.1"/>
</dbReference>
<keyword evidence="2" id="KW-0472">Membrane</keyword>
<dbReference type="InterPro" id="IPR013094">
    <property type="entry name" value="AB_hydrolase_3"/>
</dbReference>
<keyword evidence="1" id="KW-0378">Hydrolase</keyword>
<protein>
    <recommendedName>
        <fullName evidence="3">Alpha/beta hydrolase fold-3 domain-containing protein</fullName>
    </recommendedName>
</protein>
<reference evidence="4 5" key="1">
    <citation type="journal article" date="2011" name="J. Gen. Appl. Microbiol.">
        <title>Draft genome sequencing of the enigmatic basidiomycete Mixia osmundae.</title>
        <authorList>
            <person name="Nishida H."/>
            <person name="Nagatsuka Y."/>
            <person name="Sugiyama J."/>
        </authorList>
    </citation>
    <scope>NUCLEOTIDE SEQUENCE [LARGE SCALE GENOMIC DNA]</scope>
    <source>
        <strain evidence="5">CBS 9802 / IAM 14324 / JCM 22182 / KY 12970</strain>
    </source>
</reference>
<dbReference type="Proteomes" id="UP000009131">
    <property type="component" value="Unassembled WGS sequence"/>
</dbReference>
<dbReference type="Gene3D" id="3.40.50.1820">
    <property type="entry name" value="alpha/beta hydrolase"/>
    <property type="match status" value="1"/>
</dbReference>
<keyword evidence="5" id="KW-1185">Reference proteome</keyword>
<evidence type="ECO:0000313" key="5">
    <source>
        <dbReference type="Proteomes" id="UP000009131"/>
    </source>
</evidence>
<feature type="transmembrane region" description="Helical" evidence="2">
    <location>
        <begin position="12"/>
        <end position="34"/>
    </location>
</feature>
<keyword evidence="2" id="KW-1133">Transmembrane helix</keyword>
<evidence type="ECO:0000313" key="4">
    <source>
        <dbReference type="EMBL" id="GAA97048.1"/>
    </source>
</evidence>
<dbReference type="PANTHER" id="PTHR48081">
    <property type="entry name" value="AB HYDROLASE SUPERFAMILY PROTEIN C4A8.06C"/>
    <property type="match status" value="1"/>
</dbReference>
<dbReference type="InterPro" id="IPR050300">
    <property type="entry name" value="GDXG_lipolytic_enzyme"/>
</dbReference>
<dbReference type="HOGENOM" id="CLU_871800_0_0_1"/>
<dbReference type="SUPFAM" id="SSF53474">
    <property type="entry name" value="alpha/beta-Hydrolases"/>
    <property type="match status" value="1"/>
</dbReference>
<dbReference type="PANTHER" id="PTHR48081:SF8">
    <property type="entry name" value="ALPHA_BETA HYDROLASE FOLD-3 DOMAIN-CONTAINING PROTEIN-RELATED"/>
    <property type="match status" value="1"/>
</dbReference>
<proteinExistence type="predicted"/>
<dbReference type="AlphaFoldDB" id="G7E2I8"/>
<dbReference type="GO" id="GO:0016787">
    <property type="term" value="F:hydrolase activity"/>
    <property type="evidence" value="ECO:0007669"/>
    <property type="project" value="UniProtKB-KW"/>
</dbReference>
<accession>G7E2I8</accession>
<reference evidence="4 5" key="2">
    <citation type="journal article" date="2012" name="Open Biol.">
        <title>Characteristics of nucleosomes and linker DNA regions on the genome of the basidiomycete Mixia osmundae revealed by mono- and dinucleosome mapping.</title>
        <authorList>
            <person name="Nishida H."/>
            <person name="Kondo S."/>
            <person name="Matsumoto T."/>
            <person name="Suzuki Y."/>
            <person name="Yoshikawa H."/>
            <person name="Taylor T.D."/>
            <person name="Sugiyama J."/>
        </authorList>
    </citation>
    <scope>NUCLEOTIDE SEQUENCE [LARGE SCALE GENOMIC DNA]</scope>
    <source>
        <strain evidence="5">CBS 9802 / IAM 14324 / JCM 22182 / KY 12970</strain>
    </source>
</reference>
<evidence type="ECO:0000259" key="3">
    <source>
        <dbReference type="Pfam" id="PF07859"/>
    </source>
</evidence>
<evidence type="ECO:0000256" key="2">
    <source>
        <dbReference type="SAM" id="Phobius"/>
    </source>
</evidence>
<organism evidence="4 5">
    <name type="scientific">Mixia osmundae (strain CBS 9802 / IAM 14324 / JCM 22182 / KY 12970)</name>
    <dbReference type="NCBI Taxonomy" id="764103"/>
    <lineage>
        <taxon>Eukaryota</taxon>
        <taxon>Fungi</taxon>
        <taxon>Dikarya</taxon>
        <taxon>Basidiomycota</taxon>
        <taxon>Pucciniomycotina</taxon>
        <taxon>Mixiomycetes</taxon>
        <taxon>Mixiales</taxon>
        <taxon>Mixiaceae</taxon>
        <taxon>Mixia</taxon>
    </lineage>
</organism>
<dbReference type="InParanoid" id="G7E2I8"/>
<keyword evidence="2" id="KW-0812">Transmembrane</keyword>
<evidence type="ECO:0000256" key="1">
    <source>
        <dbReference type="ARBA" id="ARBA00022801"/>
    </source>
</evidence>
<dbReference type="eggNOG" id="ENOG502S05E">
    <property type="taxonomic scope" value="Eukaryota"/>
</dbReference>